<dbReference type="Proteomes" id="UP001596091">
    <property type="component" value="Unassembled WGS sequence"/>
</dbReference>
<accession>A0ABW1EFE7</accession>
<protein>
    <submittedName>
        <fullName evidence="2">Uncharacterized protein</fullName>
    </submittedName>
</protein>
<organism evidence="2 3">
    <name type="scientific">Acidicapsa dinghuensis</name>
    <dbReference type="NCBI Taxonomy" id="2218256"/>
    <lineage>
        <taxon>Bacteria</taxon>
        <taxon>Pseudomonadati</taxon>
        <taxon>Acidobacteriota</taxon>
        <taxon>Terriglobia</taxon>
        <taxon>Terriglobales</taxon>
        <taxon>Acidobacteriaceae</taxon>
        <taxon>Acidicapsa</taxon>
    </lineage>
</organism>
<reference evidence="3" key="1">
    <citation type="journal article" date="2019" name="Int. J. Syst. Evol. Microbiol.">
        <title>The Global Catalogue of Microorganisms (GCM) 10K type strain sequencing project: providing services to taxonomists for standard genome sequencing and annotation.</title>
        <authorList>
            <consortium name="The Broad Institute Genomics Platform"/>
            <consortium name="The Broad Institute Genome Sequencing Center for Infectious Disease"/>
            <person name="Wu L."/>
            <person name="Ma J."/>
        </authorList>
    </citation>
    <scope>NUCLEOTIDE SEQUENCE [LARGE SCALE GENOMIC DNA]</scope>
    <source>
        <strain evidence="3">JCM 4087</strain>
    </source>
</reference>
<gene>
    <name evidence="2" type="ORF">ACFPT7_07270</name>
</gene>
<name>A0ABW1EFE7_9BACT</name>
<comment type="caution">
    <text evidence="2">The sequence shown here is derived from an EMBL/GenBank/DDBJ whole genome shotgun (WGS) entry which is preliminary data.</text>
</comment>
<dbReference type="RefSeq" id="WP_263338173.1">
    <property type="nucleotide sequence ID" value="NZ_JAGSYH010000004.1"/>
</dbReference>
<feature type="region of interest" description="Disordered" evidence="1">
    <location>
        <begin position="19"/>
        <end position="38"/>
    </location>
</feature>
<evidence type="ECO:0000313" key="2">
    <source>
        <dbReference type="EMBL" id="MFC5862088.1"/>
    </source>
</evidence>
<evidence type="ECO:0000256" key="1">
    <source>
        <dbReference type="SAM" id="MobiDB-lite"/>
    </source>
</evidence>
<keyword evidence="3" id="KW-1185">Reference proteome</keyword>
<sequence length="76" mass="8467">MVADRIRRAMNAGRRWATQQLKGGKEITPHSAEQAARNYSKHQGSQHLFIISALEILFEAESTACLAVGTERETAR</sequence>
<proteinExistence type="predicted"/>
<dbReference type="EMBL" id="JBHSPH010000002">
    <property type="protein sequence ID" value="MFC5862088.1"/>
    <property type="molecule type" value="Genomic_DNA"/>
</dbReference>
<evidence type="ECO:0000313" key="3">
    <source>
        <dbReference type="Proteomes" id="UP001596091"/>
    </source>
</evidence>